<dbReference type="Gene3D" id="1.10.1410.10">
    <property type="match status" value="1"/>
</dbReference>
<dbReference type="GO" id="GO:0046872">
    <property type="term" value="F:metal ion binding"/>
    <property type="evidence" value="ECO:0007669"/>
    <property type="project" value="UniProtKB-KW"/>
</dbReference>
<evidence type="ECO:0000313" key="4">
    <source>
        <dbReference type="Proteomes" id="UP001159428"/>
    </source>
</evidence>
<comment type="caution">
    <text evidence="3">The sequence shown here is derived from an EMBL/GenBank/DDBJ whole genome shotgun (WGS) entry which is preliminary data.</text>
</comment>
<dbReference type="AlphaFoldDB" id="A0AAU9WQD1"/>
<dbReference type="InterPro" id="IPR054708">
    <property type="entry name" value="MTPAP-like_central"/>
</dbReference>
<organism evidence="3 4">
    <name type="scientific">Pocillopora meandrina</name>
    <dbReference type="NCBI Taxonomy" id="46732"/>
    <lineage>
        <taxon>Eukaryota</taxon>
        <taxon>Metazoa</taxon>
        <taxon>Cnidaria</taxon>
        <taxon>Anthozoa</taxon>
        <taxon>Hexacorallia</taxon>
        <taxon>Scleractinia</taxon>
        <taxon>Astrocoeniina</taxon>
        <taxon>Pocilloporidae</taxon>
        <taxon>Pocillopora</taxon>
    </lineage>
</organism>
<accession>A0AAU9WQD1</accession>
<dbReference type="Proteomes" id="UP001159428">
    <property type="component" value="Unassembled WGS sequence"/>
</dbReference>
<dbReference type="InterPro" id="IPR043519">
    <property type="entry name" value="NT_sf"/>
</dbReference>
<feature type="compositionally biased region" description="Acidic residues" evidence="1">
    <location>
        <begin position="676"/>
        <end position="686"/>
    </location>
</feature>
<dbReference type="GO" id="GO:1990817">
    <property type="term" value="F:poly(A) RNA polymerase activity"/>
    <property type="evidence" value="ECO:0007669"/>
    <property type="project" value="TreeGrafter"/>
</dbReference>
<reference evidence="3 4" key="1">
    <citation type="submission" date="2022-05" db="EMBL/GenBank/DDBJ databases">
        <authorList>
            <consortium name="Genoscope - CEA"/>
            <person name="William W."/>
        </authorList>
    </citation>
    <scope>NUCLEOTIDE SEQUENCE [LARGE SCALE GENOMIC DNA]</scope>
</reference>
<dbReference type="SUPFAM" id="SSF81301">
    <property type="entry name" value="Nucleotidyltransferase"/>
    <property type="match status" value="1"/>
</dbReference>
<evidence type="ECO:0000259" key="2">
    <source>
        <dbReference type="Pfam" id="PF22600"/>
    </source>
</evidence>
<dbReference type="Gene3D" id="1.25.40.10">
    <property type="entry name" value="Tetratricopeptide repeat domain"/>
    <property type="match status" value="2"/>
</dbReference>
<dbReference type="GO" id="GO:0031123">
    <property type="term" value="P:RNA 3'-end processing"/>
    <property type="evidence" value="ECO:0007669"/>
    <property type="project" value="TreeGrafter"/>
</dbReference>
<dbReference type="Pfam" id="PF13181">
    <property type="entry name" value="TPR_8"/>
    <property type="match status" value="1"/>
</dbReference>
<dbReference type="Pfam" id="PF22600">
    <property type="entry name" value="MTPAP-like_central"/>
    <property type="match status" value="1"/>
</dbReference>
<feature type="domain" description="Poly(A) RNA polymerase mitochondrial-like central palm" evidence="2">
    <location>
        <begin position="848"/>
        <end position="983"/>
    </location>
</feature>
<keyword evidence="4" id="KW-1185">Reference proteome</keyword>
<dbReference type="EMBL" id="CALNXJ010000018">
    <property type="protein sequence ID" value="CAH3121643.1"/>
    <property type="molecule type" value="Genomic_DNA"/>
</dbReference>
<dbReference type="SUPFAM" id="SSF48452">
    <property type="entry name" value="TPR-like"/>
    <property type="match status" value="2"/>
</dbReference>
<dbReference type="PANTHER" id="PTHR12271">
    <property type="entry name" value="POLY A POLYMERASE CID PAP -RELATED"/>
    <property type="match status" value="1"/>
</dbReference>
<feature type="region of interest" description="Disordered" evidence="1">
    <location>
        <begin position="656"/>
        <end position="696"/>
    </location>
</feature>
<gene>
    <name evidence="3" type="ORF">PMEA_00008752</name>
</gene>
<protein>
    <recommendedName>
        <fullName evidence="2">Poly(A) RNA polymerase mitochondrial-like central palm domain-containing protein</fullName>
    </recommendedName>
</protein>
<dbReference type="SMART" id="SM00028">
    <property type="entry name" value="TPR"/>
    <property type="match status" value="4"/>
</dbReference>
<dbReference type="InterPro" id="IPR011990">
    <property type="entry name" value="TPR-like_helical_dom_sf"/>
</dbReference>
<dbReference type="GO" id="GO:0005737">
    <property type="term" value="C:cytoplasm"/>
    <property type="evidence" value="ECO:0007669"/>
    <property type="project" value="UniProtKB-SubCell"/>
</dbReference>
<evidence type="ECO:0000256" key="1">
    <source>
        <dbReference type="SAM" id="MobiDB-lite"/>
    </source>
</evidence>
<proteinExistence type="predicted"/>
<feature type="compositionally biased region" description="Basic and acidic residues" evidence="1">
    <location>
        <begin position="576"/>
        <end position="589"/>
    </location>
</feature>
<feature type="region of interest" description="Disordered" evidence="1">
    <location>
        <begin position="576"/>
        <end position="600"/>
    </location>
</feature>
<feature type="compositionally biased region" description="Basic and acidic residues" evidence="1">
    <location>
        <begin position="656"/>
        <end position="667"/>
    </location>
</feature>
<dbReference type="InterPro" id="IPR019734">
    <property type="entry name" value="TPR_rpt"/>
</dbReference>
<dbReference type="PANTHER" id="PTHR12271:SF40">
    <property type="entry name" value="POLY(A) RNA POLYMERASE GLD2"/>
    <property type="match status" value="1"/>
</dbReference>
<name>A0AAU9WQD1_9CNID</name>
<sequence length="1162" mass="131721">MIKGEFALKEELRGLEEKMFEKMDAEHQSLKQSGGGSLSLEASRHRLIEYVELLKQVFYFISATFMNLDIKEWVIENDLLVNRLKEDGSKASVQNVLESFTSLLERVQGLPPNTAFICYEQAVVYNLCHLLLQGQMNVSIGGIHKSAAILHQSICRALAAFRIEPCHQGEEDLSNIHLFGPADIECTINTLLPALFKELINRSIGCGPFVLSCCLLAFQWLIDEKVNQAVKLLYLMQSQLKLVDLNMNFTDEVPADRLPVCLFSLEYSSSISNSIITSSTLSAKDLTGKIAYSDSYNIQSLLSVVTSLLAFALFSNKEYEKALEILRGKENTHDVGFHDLYLKGHILYEQNQVDSALTCFQECLSISQEQNRAATLNMLGCCCAVKGKHHTAVAKFKDALEHDFQQLEALFNISLQYQKMDKFEAQIKALELLKEVIKARGSEPQTCQHLVVSPRDHSREHSKGNLDVELSVPPRFSLGSSESSARMSKELVTYILAKRYSELGRFEEAATNFLELLVNIVEVRTSNFRPNVQNLPSPTELYKKCAFALSKAGRHEDAVTICDKVLTSIELGEPTEKGHNDEIRVNDKAPKKRLRSDDGEDYLSTFNSETVSNNIQMLMLKSESLVHLQKPLEALQSLNRVLVALEDVQLVKNQERIQGHRDNDGQQRKRRKLDCGDDVSCEEQSETDNSRRPARVKVQAYNQKASILDELGQTHDALHQLHLSLECLAEHPETVYKHTRLLLKLGSNKEAAHNWLQFRGVLLHSHKGDLDSLWKVLRSSTTKFLESDVSNEQVRELDELILNWLSENKEQNVFYPHAKYKGDTRPNKNHNFKLVFCRGSRDDHYHQLSAQIQQKFQDNRQTSEVFDRKNRWRKEIEDLVKTLYPSCRLVLSGSSTNGFGSIHSDIDLVLCFEGAAVTGPSMLRRIESLFASNRRRFQTEVVIPNARVPIIKLKDREKSFETDISVENWTSVRNAFVLKCYSECDTRVRPLVMVIKLWAQRAGITDARLKRLAGFAVVLLVIHYLQAGCSPAVVPALQQMFPAVFQASNSVIIDKLTSDIPAEIQAFSSDNKQSLGELLVGFFQYFSTFNWSRTMSIRSGNTRPTSTYDKIWRGPYIRLEDPSDGGNVTRSVYDSYEFSRIKSAFSSALSKLRSNPSLEEIL</sequence>
<dbReference type="CDD" id="cd05402">
    <property type="entry name" value="NT_PAP_TUTase"/>
    <property type="match status" value="1"/>
</dbReference>
<evidence type="ECO:0000313" key="3">
    <source>
        <dbReference type="EMBL" id="CAH3121643.1"/>
    </source>
</evidence>
<dbReference type="SUPFAM" id="SSF81631">
    <property type="entry name" value="PAP/OAS1 substrate-binding domain"/>
    <property type="match status" value="1"/>
</dbReference>
<dbReference type="Gene3D" id="3.30.460.10">
    <property type="entry name" value="Beta Polymerase, domain 2"/>
    <property type="match status" value="1"/>
</dbReference>